<feature type="signal peptide" evidence="2">
    <location>
        <begin position="1"/>
        <end position="24"/>
    </location>
</feature>
<accession>A0A062VQT5</accession>
<proteinExistence type="predicted"/>
<protein>
    <recommendedName>
        <fullName evidence="3">Glycine zipper domain-containing protein</fullName>
    </recommendedName>
</protein>
<gene>
    <name evidence="4" type="ORF">HPO_01505</name>
</gene>
<dbReference type="Proteomes" id="UP000027100">
    <property type="component" value="Unassembled WGS sequence"/>
</dbReference>
<evidence type="ECO:0000313" key="5">
    <source>
        <dbReference type="Proteomes" id="UP000027100"/>
    </source>
</evidence>
<organism evidence="4 5">
    <name type="scientific">Hyphomonas polymorpha PS728</name>
    <dbReference type="NCBI Taxonomy" id="1280954"/>
    <lineage>
        <taxon>Bacteria</taxon>
        <taxon>Pseudomonadati</taxon>
        <taxon>Pseudomonadota</taxon>
        <taxon>Alphaproteobacteria</taxon>
        <taxon>Hyphomonadales</taxon>
        <taxon>Hyphomonadaceae</taxon>
        <taxon>Hyphomonas</taxon>
    </lineage>
</organism>
<feature type="region of interest" description="Disordered" evidence="1">
    <location>
        <begin position="194"/>
        <end position="213"/>
    </location>
</feature>
<comment type="caution">
    <text evidence="4">The sequence shown here is derived from an EMBL/GenBank/DDBJ whole genome shotgun (WGS) entry which is preliminary data.</text>
</comment>
<name>A0A062VQT5_9PROT</name>
<feature type="chain" id="PRO_5001619969" description="Glycine zipper domain-containing protein" evidence="2">
    <location>
        <begin position="25"/>
        <end position="255"/>
    </location>
</feature>
<sequence length="255" mass="26802">MMKMAILACGVSLLAVSLPGEAHAQYGYGYDPYPAPARNVQCERQKSSDGTAGAVVGAVVGGLIGGAIGNNIDNDRYYTEYRRRGPPRTYKESRSNSGQVAVGATLGALVGGLAGSDIAKKSSTDCQVAYAPVSSYSSVPYGSIPQTTQGLYGGAEVMRGAPNSYPHPAPQPYPASSYPSSYPAPAPAPSYAPSGGYQYGGGQPASGGPDCRVIHRETQMPDGQVMRDPVTACWNNNTRQWQIQDGWGEEELYGY</sequence>
<reference evidence="4 5" key="1">
    <citation type="journal article" date="2014" name="Antonie Van Leeuwenhoek">
        <title>Hyphomonas beringensis sp. nov. and Hyphomonas chukchiensis sp. nov., isolated from surface seawater of the Bering Sea and Chukchi Sea.</title>
        <authorList>
            <person name="Li C."/>
            <person name="Lai Q."/>
            <person name="Li G."/>
            <person name="Dong C."/>
            <person name="Wang J."/>
            <person name="Liao Y."/>
            <person name="Shao Z."/>
        </authorList>
    </citation>
    <scope>NUCLEOTIDE SEQUENCE [LARGE SCALE GENOMIC DNA]</scope>
    <source>
        <strain evidence="4 5">PS728</strain>
    </source>
</reference>
<dbReference type="EMBL" id="ARYM01000001">
    <property type="protein sequence ID" value="KDA00664.1"/>
    <property type="molecule type" value="Genomic_DNA"/>
</dbReference>
<feature type="domain" description="Glycine zipper" evidence="3">
    <location>
        <begin position="50"/>
        <end position="75"/>
    </location>
</feature>
<dbReference type="PATRIC" id="fig|1280954.3.peg.309"/>
<dbReference type="RefSeq" id="WP_035593525.1">
    <property type="nucleotide sequence ID" value="NZ_ARYM01000001.1"/>
</dbReference>
<dbReference type="Pfam" id="PF13488">
    <property type="entry name" value="Gly-zipper_Omp"/>
    <property type="match status" value="1"/>
</dbReference>
<keyword evidence="5" id="KW-1185">Reference proteome</keyword>
<dbReference type="AlphaFoldDB" id="A0A062VQT5"/>
<dbReference type="InterPro" id="IPR039567">
    <property type="entry name" value="Gly-zipper"/>
</dbReference>
<feature type="region of interest" description="Disordered" evidence="1">
    <location>
        <begin position="162"/>
        <end position="186"/>
    </location>
</feature>
<evidence type="ECO:0000313" key="4">
    <source>
        <dbReference type="EMBL" id="KDA00664.1"/>
    </source>
</evidence>
<dbReference type="OrthoDB" id="7619418at2"/>
<dbReference type="STRING" id="1280954.HPO_01505"/>
<evidence type="ECO:0000256" key="1">
    <source>
        <dbReference type="SAM" id="MobiDB-lite"/>
    </source>
</evidence>
<keyword evidence="2" id="KW-0732">Signal</keyword>
<evidence type="ECO:0000256" key="2">
    <source>
        <dbReference type="SAM" id="SignalP"/>
    </source>
</evidence>
<evidence type="ECO:0000259" key="3">
    <source>
        <dbReference type="Pfam" id="PF13488"/>
    </source>
</evidence>